<evidence type="ECO:0000313" key="2">
    <source>
        <dbReference type="Proteomes" id="UP000031843"/>
    </source>
</evidence>
<proteinExistence type="predicted"/>
<keyword evidence="2" id="KW-1185">Reference proteome</keyword>
<organism evidence="1 2">
    <name type="scientific">Cupriavidus basilensis</name>
    <dbReference type="NCBI Taxonomy" id="68895"/>
    <lineage>
        <taxon>Bacteria</taxon>
        <taxon>Pseudomonadati</taxon>
        <taxon>Pseudomonadota</taxon>
        <taxon>Betaproteobacteria</taxon>
        <taxon>Burkholderiales</taxon>
        <taxon>Burkholderiaceae</taxon>
        <taxon>Cupriavidus</taxon>
    </lineage>
</organism>
<reference evidence="1 2" key="1">
    <citation type="journal article" date="2015" name="Genome Announc.">
        <title>Complete Genome Sequence of Cupriavidus basilensis 4G11, Isolated from the Oak Ridge Field Research Center Site.</title>
        <authorList>
            <person name="Ray J."/>
            <person name="Waters R.J."/>
            <person name="Skerker J.M."/>
            <person name="Kuehl J.V."/>
            <person name="Price M.N."/>
            <person name="Huang J."/>
            <person name="Chakraborty R."/>
            <person name="Arkin A.P."/>
            <person name="Deutschbauer A."/>
        </authorList>
    </citation>
    <scope>NUCLEOTIDE SEQUENCE [LARGE SCALE GENOMIC DNA]</scope>
    <source>
        <strain evidence="1">4G11</strain>
    </source>
</reference>
<dbReference type="KEGG" id="cbw:RR42_s3263"/>
<protein>
    <submittedName>
        <fullName evidence="1">Uncharacterized protein</fullName>
    </submittedName>
</protein>
<dbReference type="Proteomes" id="UP000031843">
    <property type="component" value="Chromosome secondary"/>
</dbReference>
<accession>A0A0C4YSC8</accession>
<sequence>MARAGLLDCCHSPCLPVGGGIHELWMPRDRRRLMLAGCWRHMRQGSNG</sequence>
<dbReference type="AlphaFoldDB" id="A0A0C4YSC8"/>
<name>A0A0C4YSC8_9BURK</name>
<dbReference type="EMBL" id="CP010537">
    <property type="protein sequence ID" value="AJG24839.1"/>
    <property type="molecule type" value="Genomic_DNA"/>
</dbReference>
<evidence type="ECO:0000313" key="1">
    <source>
        <dbReference type="EMBL" id="AJG24839.1"/>
    </source>
</evidence>
<gene>
    <name evidence="1" type="ORF">RR42_s3263</name>
</gene>